<feature type="compositionally biased region" description="Low complexity" evidence="1">
    <location>
        <begin position="366"/>
        <end position="375"/>
    </location>
</feature>
<evidence type="ECO:0000256" key="1">
    <source>
        <dbReference type="SAM" id="MobiDB-lite"/>
    </source>
</evidence>
<feature type="region of interest" description="Disordered" evidence="1">
    <location>
        <begin position="463"/>
        <end position="486"/>
    </location>
</feature>
<feature type="region of interest" description="Disordered" evidence="1">
    <location>
        <begin position="119"/>
        <end position="171"/>
    </location>
</feature>
<dbReference type="Proteomes" id="UP000019118">
    <property type="component" value="Unassembled WGS sequence"/>
</dbReference>
<keyword evidence="4" id="KW-1185">Reference proteome</keyword>
<reference evidence="3" key="2">
    <citation type="submission" date="2024-08" db="UniProtKB">
        <authorList>
            <consortium name="EnsemblMetazoa"/>
        </authorList>
    </citation>
    <scope>IDENTIFICATION</scope>
</reference>
<proteinExistence type="predicted"/>
<organism evidence="3 4">
    <name type="scientific">Dendroctonus ponderosae</name>
    <name type="common">Mountain pine beetle</name>
    <dbReference type="NCBI Taxonomy" id="77166"/>
    <lineage>
        <taxon>Eukaryota</taxon>
        <taxon>Metazoa</taxon>
        <taxon>Ecdysozoa</taxon>
        <taxon>Arthropoda</taxon>
        <taxon>Hexapoda</taxon>
        <taxon>Insecta</taxon>
        <taxon>Pterygota</taxon>
        <taxon>Neoptera</taxon>
        <taxon>Endopterygota</taxon>
        <taxon>Coleoptera</taxon>
        <taxon>Polyphaga</taxon>
        <taxon>Cucujiformia</taxon>
        <taxon>Curculionidae</taxon>
        <taxon>Scolytinae</taxon>
        <taxon>Dendroctonus</taxon>
    </lineage>
</organism>
<dbReference type="EnsemblMetazoa" id="XM_019904909.1">
    <property type="protein sequence ID" value="XP_019760468.1"/>
    <property type="gene ID" value="LOC109537934"/>
</dbReference>
<feature type="compositionally biased region" description="Low complexity" evidence="1">
    <location>
        <begin position="320"/>
        <end position="347"/>
    </location>
</feature>
<feature type="region of interest" description="Disordered" evidence="1">
    <location>
        <begin position="203"/>
        <end position="268"/>
    </location>
</feature>
<feature type="compositionally biased region" description="Basic residues" evidence="1">
    <location>
        <begin position="121"/>
        <end position="139"/>
    </location>
</feature>
<reference evidence="4" key="1">
    <citation type="journal article" date="2013" name="Genome Biol.">
        <title>Draft genome of the mountain pine beetle, Dendroctonus ponderosae Hopkins, a major forest pest.</title>
        <authorList>
            <person name="Keeling C.I."/>
            <person name="Yuen M.M."/>
            <person name="Liao N.Y."/>
            <person name="Docking T.R."/>
            <person name="Chan S.K."/>
            <person name="Taylor G.A."/>
            <person name="Palmquist D.L."/>
            <person name="Jackman S.D."/>
            <person name="Nguyen A."/>
            <person name="Li M."/>
            <person name="Henderson H."/>
            <person name="Janes J.K."/>
            <person name="Zhao Y."/>
            <person name="Pandoh P."/>
            <person name="Moore R."/>
            <person name="Sperling F.A."/>
            <person name="Huber D.P."/>
            <person name="Birol I."/>
            <person name="Jones S.J."/>
            <person name="Bohlmann J."/>
        </authorList>
    </citation>
    <scope>NUCLEOTIDE SEQUENCE</scope>
</reference>
<sequence>MKTGHSCMAKTTRPRARMDRYCKHLQRNSYILSYNKKGSYITKNKKWDLIKRLTKKLHSEDELPGIKVPEEARCSDSAVKFLPRQDVMLYGMIPAREQRLYSTCRNCSRVFNPLDTLTHRNCTKSHAPHSGLLKKKVKSKNGNSKSLSSNGSPSSHSSNSTSPVLPSPSSLLKEPVKDFEFKRPYTPPLKKVRKPIRQSKTFLYTTKTSKSGSVTTSGSTRHLTTSSDKSDSKVSSKMSSSHHNPSSSSSRHHSSKSSPSHNSDDVFRSGKLAVTVVATSVKSTPMDTLPPSSSSHHYHHHRSSSSSSRHRKSSSDSSKRSSSSSSSSNSAGSTSSSSSSSSSSSKSLPKDYDAELHCGSSEHSRSTGVRSVTSSNHRLQLRKQVSGRSKDIHQMSPEKKAAKENDMKHTTPTCSYSSPNGEAKDILAANITYVPIAGQLVSTNASDTNSFVHLVPKFSNHQSRHSTTSVLSKKLSSGKEEKESAKGVTNGYIAHTKNLENTQDNPVGTDPVLIMPASPVSVVSSVQLLEIGNNIMSLESPQSASNPPIRKRMVLPVSSTHTRAIRMYKSHPKPTVFPNFGARRLGGAILLSNPLIEDQRNDLLSVINGNSKGIVPDVNGFILHADVSQAVEAQKFSVENSSSQHKFIISLIKKHNF</sequence>
<feature type="region of interest" description="Disordered" evidence="1">
    <location>
        <begin position="283"/>
        <end position="418"/>
    </location>
</feature>
<dbReference type="AlphaFoldDB" id="A0AAR5PHE5"/>
<accession>A0AAR5PHE5</accession>
<feature type="compositionally biased region" description="Low complexity" evidence="1">
    <location>
        <begin position="140"/>
        <end position="171"/>
    </location>
</feature>
<feature type="compositionally biased region" description="Basic and acidic residues" evidence="1">
    <location>
        <begin position="388"/>
        <end position="409"/>
    </location>
</feature>
<feature type="compositionally biased region" description="Low complexity" evidence="1">
    <location>
        <begin position="205"/>
        <end position="220"/>
    </location>
</feature>
<feature type="compositionally biased region" description="Basic residues" evidence="1">
    <location>
        <begin position="296"/>
        <end position="312"/>
    </location>
</feature>
<feature type="compositionally biased region" description="Low complexity" evidence="1">
    <location>
        <begin position="235"/>
        <end position="249"/>
    </location>
</feature>
<feature type="compositionally biased region" description="Basic and acidic residues" evidence="1">
    <location>
        <begin position="348"/>
        <end position="365"/>
    </location>
</feature>
<evidence type="ECO:0000313" key="4">
    <source>
        <dbReference type="Proteomes" id="UP000019118"/>
    </source>
</evidence>
<dbReference type="Pfam" id="PF08313">
    <property type="entry name" value="SCA7"/>
    <property type="match status" value="1"/>
</dbReference>
<dbReference type="InterPro" id="IPR013243">
    <property type="entry name" value="SCA7_dom"/>
</dbReference>
<feature type="domain" description="SCA7" evidence="2">
    <location>
        <begin position="341"/>
        <end position="404"/>
    </location>
</feature>
<protein>
    <recommendedName>
        <fullName evidence="2">SCA7 domain-containing protein</fullName>
    </recommendedName>
</protein>
<evidence type="ECO:0000313" key="3">
    <source>
        <dbReference type="EnsemblMetazoa" id="XP_019760468.1"/>
    </source>
</evidence>
<name>A0AAR5PHE5_DENPD</name>
<dbReference type="KEGG" id="dpa:109537934"/>
<dbReference type="GeneID" id="109537934"/>
<feature type="compositionally biased region" description="Low complexity" evidence="1">
    <location>
        <begin position="466"/>
        <end position="475"/>
    </location>
</feature>
<evidence type="ECO:0000259" key="2">
    <source>
        <dbReference type="Pfam" id="PF08313"/>
    </source>
</evidence>